<dbReference type="InterPro" id="IPR019257">
    <property type="entry name" value="MeTrfase_dom"/>
</dbReference>
<dbReference type="GO" id="GO:0008168">
    <property type="term" value="F:methyltransferase activity"/>
    <property type="evidence" value="ECO:0007669"/>
    <property type="project" value="UniProtKB-KW"/>
</dbReference>
<sequence length="452" mass="51399">MSMGSSIGNFERASAAEFLGGFSKLLAPSDFLLIGLDACKNHDKVFRAYNDSEGVTRQFYENGLVHANQVLGFEAFKENEWEILTEYNDREGCHQACYAPKVDVTINGIMIPKGEKLVFEEAWKYGRDERDELWRKSDLISQVEFGNTTDDYHIHLTRALQDQPTEPAYYQQIFERGIDPDVEDPEQCHKHSEIPDQWPELNEILDYQERVRNRARSILQEGYADQDRTVGEALWIGFEHEAMHLETFLYMLLQSDRKLPPTGVPLPDFKRMAEQAKFDEKPNKWFSIPQQTFTIGLDDCDENNLPQVSFGWDNEKPQREVTVGAFESQARPITNGEYAKYLQATGSHNYPASWVFTPGQKGSLVKGIGSTGAQAGSSATAASLPLDGISVRTVFGPVSLELAQDWPLSASYDEVASYAKWMNCRIPTCEEARSIYHYSDQMKSHRHTNGYR</sequence>
<dbReference type="InterPro" id="IPR051128">
    <property type="entry name" value="EgtD_Methyltrsf_superfamily"/>
</dbReference>
<evidence type="ECO:0000259" key="3">
    <source>
        <dbReference type="Pfam" id="PF03781"/>
    </source>
</evidence>
<evidence type="ECO:0000313" key="5">
    <source>
        <dbReference type="EMBL" id="KAJ5328675.1"/>
    </source>
</evidence>
<name>A0A9W9Q867_PENBR</name>
<dbReference type="PANTHER" id="PTHR43397">
    <property type="entry name" value="ERGOTHIONEINE BIOSYNTHESIS PROTEIN 1"/>
    <property type="match status" value="1"/>
</dbReference>
<evidence type="ECO:0000256" key="2">
    <source>
        <dbReference type="ARBA" id="ARBA00022679"/>
    </source>
</evidence>
<dbReference type="InterPro" id="IPR016187">
    <property type="entry name" value="CTDL_fold"/>
</dbReference>
<dbReference type="GO" id="GO:0032259">
    <property type="term" value="P:methylation"/>
    <property type="evidence" value="ECO:0007669"/>
    <property type="project" value="UniProtKB-KW"/>
</dbReference>
<reference evidence="5" key="2">
    <citation type="journal article" date="2023" name="IMA Fungus">
        <title>Comparative genomic study of the Penicillium genus elucidates a diverse pangenome and 15 lateral gene transfer events.</title>
        <authorList>
            <person name="Petersen C."/>
            <person name="Sorensen T."/>
            <person name="Nielsen M.R."/>
            <person name="Sondergaard T.E."/>
            <person name="Sorensen J.L."/>
            <person name="Fitzpatrick D.A."/>
            <person name="Frisvad J.C."/>
            <person name="Nielsen K.L."/>
        </authorList>
    </citation>
    <scope>NUCLEOTIDE SEQUENCE</scope>
    <source>
        <strain evidence="5">IBT 35673</strain>
    </source>
</reference>
<evidence type="ECO:0000313" key="6">
    <source>
        <dbReference type="Proteomes" id="UP001147695"/>
    </source>
</evidence>
<keyword evidence="1" id="KW-0489">Methyltransferase</keyword>
<comment type="caution">
    <text evidence="5">The sequence shown here is derived from an EMBL/GenBank/DDBJ whole genome shotgun (WGS) entry which is preliminary data.</text>
</comment>
<dbReference type="InterPro" id="IPR029063">
    <property type="entry name" value="SAM-dependent_MTases_sf"/>
</dbReference>
<gene>
    <name evidence="5" type="ORF">N7452_009065</name>
</gene>
<accession>A0A9W9Q867</accession>
<proteinExistence type="predicted"/>
<dbReference type="PANTHER" id="PTHR43397:SF1">
    <property type="entry name" value="ERGOTHIONEINE BIOSYNTHESIS PROTEIN 1"/>
    <property type="match status" value="1"/>
</dbReference>
<dbReference type="Gene3D" id="3.90.1580.10">
    <property type="entry name" value="paralog of FGE (formylglycine-generating enzyme)"/>
    <property type="match status" value="1"/>
</dbReference>
<dbReference type="EMBL" id="JAPZBQ010000005">
    <property type="protein sequence ID" value="KAJ5328675.1"/>
    <property type="molecule type" value="Genomic_DNA"/>
</dbReference>
<dbReference type="Pfam" id="PF10017">
    <property type="entry name" value="Methyltransf_33"/>
    <property type="match status" value="1"/>
</dbReference>
<feature type="domain" description="Sulfatase-modifying factor enzyme-like" evidence="3">
    <location>
        <begin position="308"/>
        <end position="431"/>
    </location>
</feature>
<dbReference type="Proteomes" id="UP001147695">
    <property type="component" value="Unassembled WGS sequence"/>
</dbReference>
<dbReference type="Pfam" id="PF03781">
    <property type="entry name" value="FGE-sulfatase"/>
    <property type="match status" value="1"/>
</dbReference>
<dbReference type="InterPro" id="IPR005532">
    <property type="entry name" value="SUMF_dom"/>
</dbReference>
<organism evidence="5 6">
    <name type="scientific">Penicillium brevicompactum</name>
    <dbReference type="NCBI Taxonomy" id="5074"/>
    <lineage>
        <taxon>Eukaryota</taxon>
        <taxon>Fungi</taxon>
        <taxon>Dikarya</taxon>
        <taxon>Ascomycota</taxon>
        <taxon>Pezizomycotina</taxon>
        <taxon>Eurotiomycetes</taxon>
        <taxon>Eurotiomycetidae</taxon>
        <taxon>Eurotiales</taxon>
        <taxon>Aspergillaceae</taxon>
        <taxon>Penicillium</taxon>
    </lineage>
</organism>
<dbReference type="Gene3D" id="3.40.50.150">
    <property type="entry name" value="Vaccinia Virus protein VP39"/>
    <property type="match status" value="1"/>
</dbReference>
<dbReference type="InterPro" id="IPR042095">
    <property type="entry name" value="SUMF_sf"/>
</dbReference>
<protein>
    <recommendedName>
        <fullName evidence="7">Sulfatase-modifying factor enzyme domain-containing protein</fullName>
    </recommendedName>
</protein>
<dbReference type="SUPFAM" id="SSF56436">
    <property type="entry name" value="C-type lectin-like"/>
    <property type="match status" value="1"/>
</dbReference>
<evidence type="ECO:0000256" key="1">
    <source>
        <dbReference type="ARBA" id="ARBA00022603"/>
    </source>
</evidence>
<feature type="domain" description="Histidine-specific methyltransferase SAM-dependent" evidence="4">
    <location>
        <begin position="1"/>
        <end position="158"/>
    </location>
</feature>
<dbReference type="AlphaFoldDB" id="A0A9W9Q867"/>
<evidence type="ECO:0008006" key="7">
    <source>
        <dbReference type="Google" id="ProtNLM"/>
    </source>
</evidence>
<evidence type="ECO:0000259" key="4">
    <source>
        <dbReference type="Pfam" id="PF10017"/>
    </source>
</evidence>
<reference evidence="5" key="1">
    <citation type="submission" date="2022-12" db="EMBL/GenBank/DDBJ databases">
        <authorList>
            <person name="Petersen C."/>
        </authorList>
    </citation>
    <scope>NUCLEOTIDE SEQUENCE</scope>
    <source>
        <strain evidence="5">IBT 35673</strain>
    </source>
</reference>
<keyword evidence="2" id="KW-0808">Transferase</keyword>